<keyword evidence="4" id="KW-0997">Cell inner membrane</keyword>
<dbReference type="FunFam" id="1.20.81.30:FF:000001">
    <property type="entry name" value="Type II secretion system protein F"/>
    <property type="match status" value="2"/>
</dbReference>
<accession>A0A832MW65</accession>
<evidence type="ECO:0000256" key="2">
    <source>
        <dbReference type="ARBA" id="ARBA00005745"/>
    </source>
</evidence>
<evidence type="ECO:0000259" key="9">
    <source>
        <dbReference type="Pfam" id="PF00482"/>
    </source>
</evidence>
<evidence type="ECO:0000256" key="4">
    <source>
        <dbReference type="ARBA" id="ARBA00022519"/>
    </source>
</evidence>
<dbReference type="Pfam" id="PF00482">
    <property type="entry name" value="T2SSF"/>
    <property type="match status" value="2"/>
</dbReference>
<evidence type="ECO:0000313" key="10">
    <source>
        <dbReference type="EMBL" id="HHD40343.1"/>
    </source>
</evidence>
<evidence type="ECO:0000256" key="8">
    <source>
        <dbReference type="SAM" id="Phobius"/>
    </source>
</evidence>
<evidence type="ECO:0000256" key="7">
    <source>
        <dbReference type="ARBA" id="ARBA00023136"/>
    </source>
</evidence>
<dbReference type="Gene3D" id="1.20.81.30">
    <property type="entry name" value="Type II secretion system (T2SS), domain F"/>
    <property type="match status" value="2"/>
</dbReference>
<dbReference type="GO" id="GO:0005886">
    <property type="term" value="C:plasma membrane"/>
    <property type="evidence" value="ECO:0007669"/>
    <property type="project" value="UniProtKB-SubCell"/>
</dbReference>
<dbReference type="AlphaFoldDB" id="A0A832MW65"/>
<dbReference type="EMBL" id="DRUO01000198">
    <property type="protein sequence ID" value="HHD40343.1"/>
    <property type="molecule type" value="Genomic_DNA"/>
</dbReference>
<gene>
    <name evidence="10" type="ORF">ENL60_02465</name>
</gene>
<name>A0A832MW65_FERPE</name>
<dbReference type="PANTHER" id="PTHR30012:SF0">
    <property type="entry name" value="TYPE II SECRETION SYSTEM PROTEIN F-RELATED"/>
    <property type="match status" value="1"/>
</dbReference>
<keyword evidence="7 8" id="KW-0472">Membrane</keyword>
<dbReference type="PANTHER" id="PTHR30012">
    <property type="entry name" value="GENERAL SECRETION PATHWAY PROTEIN"/>
    <property type="match status" value="1"/>
</dbReference>
<feature type="transmembrane region" description="Helical" evidence="8">
    <location>
        <begin position="382"/>
        <end position="401"/>
    </location>
</feature>
<keyword evidence="6 8" id="KW-1133">Transmembrane helix</keyword>
<sequence length="410" mass="45645">MLFEYKGIDRSGKKLKGIVQADSIKEALDKLKEQGILVTDIVEKSEKRASEGRVSTGRNVAKKRTVFQVKLKDVVLFARQLETMISAGLRLVDAIMTLSEQEVFSKKFRNILREVAADMKGGMSFSDALERQGVFDSIFINMVRAGEEGGVLDVTMKKIANYYEGMNRLREQVKSSMAYPLFILGFAVAVVIVISVFILPKLISVFGTTPQGGVLGMLMKLNYIFTKKWYILLPIVVAIGVGLKFFLDTVYGAYLKEFIGGLIPPIRKLRLKMANERFTRTLGVLIGSGVPMVNALDMAAKASNNPRFMAIMSKVIEEVKAGSNLKDSLKRTGIFPQIVYEMVGTGEQTGKLDAVMEKVADFYEEEILADTKKLVSLIEPMMIAFVGLFIAFIAFTMYSTIFQMQGQFGR</sequence>
<feature type="domain" description="Type II secretion system protein GspF" evidence="9">
    <location>
        <begin position="278"/>
        <end position="398"/>
    </location>
</feature>
<protein>
    <submittedName>
        <fullName evidence="10">Type II secretion system F family protein</fullName>
    </submittedName>
</protein>
<evidence type="ECO:0000256" key="3">
    <source>
        <dbReference type="ARBA" id="ARBA00022475"/>
    </source>
</evidence>
<evidence type="ECO:0000256" key="5">
    <source>
        <dbReference type="ARBA" id="ARBA00022692"/>
    </source>
</evidence>
<dbReference type="InterPro" id="IPR042094">
    <property type="entry name" value="T2SS_GspF_sf"/>
</dbReference>
<proteinExistence type="inferred from homology"/>
<dbReference type="InterPro" id="IPR018076">
    <property type="entry name" value="T2SS_GspF_dom"/>
</dbReference>
<feature type="transmembrane region" description="Helical" evidence="8">
    <location>
        <begin position="178"/>
        <end position="199"/>
    </location>
</feature>
<organism evidence="10">
    <name type="scientific">Fervidobacterium pennivorans</name>
    <dbReference type="NCBI Taxonomy" id="93466"/>
    <lineage>
        <taxon>Bacteria</taxon>
        <taxon>Thermotogati</taxon>
        <taxon>Thermotogota</taxon>
        <taxon>Thermotogae</taxon>
        <taxon>Thermotogales</taxon>
        <taxon>Fervidobacteriaceae</taxon>
        <taxon>Fervidobacterium</taxon>
    </lineage>
</organism>
<dbReference type="InterPro" id="IPR003004">
    <property type="entry name" value="GspF/PilC"/>
</dbReference>
<feature type="transmembrane region" description="Helical" evidence="8">
    <location>
        <begin position="229"/>
        <end position="247"/>
    </location>
</feature>
<dbReference type="PRINTS" id="PR00812">
    <property type="entry name" value="BCTERIALGSPF"/>
</dbReference>
<reference evidence="10" key="1">
    <citation type="journal article" date="2020" name="mSystems">
        <title>Genome- and Community-Level Interaction Insights into Carbon Utilization and Element Cycling Functions of Hydrothermarchaeota in Hydrothermal Sediment.</title>
        <authorList>
            <person name="Zhou Z."/>
            <person name="Liu Y."/>
            <person name="Xu W."/>
            <person name="Pan J."/>
            <person name="Luo Z.H."/>
            <person name="Li M."/>
        </authorList>
    </citation>
    <scope>NUCLEOTIDE SEQUENCE [LARGE SCALE GENOMIC DNA]</scope>
    <source>
        <strain evidence="10">SpSt-101</strain>
    </source>
</reference>
<comment type="caution">
    <text evidence="10">The sequence shown here is derived from an EMBL/GenBank/DDBJ whole genome shotgun (WGS) entry which is preliminary data.</text>
</comment>
<keyword evidence="3" id="KW-1003">Cell membrane</keyword>
<feature type="domain" description="Type II secretion system protein GspF" evidence="9">
    <location>
        <begin position="77"/>
        <end position="200"/>
    </location>
</feature>
<comment type="subcellular location">
    <subcellularLocation>
        <location evidence="1">Cell inner membrane</location>
        <topology evidence="1">Multi-pass membrane protein</topology>
    </subcellularLocation>
</comment>
<evidence type="ECO:0000256" key="6">
    <source>
        <dbReference type="ARBA" id="ARBA00022989"/>
    </source>
</evidence>
<evidence type="ECO:0000256" key="1">
    <source>
        <dbReference type="ARBA" id="ARBA00004429"/>
    </source>
</evidence>
<keyword evidence="5 8" id="KW-0812">Transmembrane</keyword>
<comment type="similarity">
    <text evidence="2">Belongs to the GSP F family.</text>
</comment>